<protein>
    <recommendedName>
        <fullName evidence="3">hydroxymethylbilane synthase</fullName>
        <ecNumber evidence="3">2.5.1.61</ecNumber>
    </recommendedName>
</protein>
<dbReference type="AlphaFoldDB" id="A0A6J5ZFA4"/>
<dbReference type="PANTHER" id="PTHR11557:SF0">
    <property type="entry name" value="PORPHOBILINOGEN DEAMINASE"/>
    <property type="match status" value="1"/>
</dbReference>
<dbReference type="InterPro" id="IPR036803">
    <property type="entry name" value="Porphobilinogen_deaminase_C_sf"/>
</dbReference>
<dbReference type="EMBL" id="CAESAO010000039">
    <property type="protein sequence ID" value="CAB4341374.1"/>
    <property type="molecule type" value="Genomic_DNA"/>
</dbReference>
<name>A0A6J5ZFA4_9ZZZZ</name>
<evidence type="ECO:0000256" key="3">
    <source>
        <dbReference type="ARBA" id="ARBA00012655"/>
    </source>
</evidence>
<sequence>MKLGTRGSALALAQAGTVAAAIDGCTLETITTSGDRGRGAGDDKERWVRELDEALLDGRIALAVHSAKDLPAKLADGLVIAATPLRANPFDALCGSGSLEALAEGARVGTSSLRRSAQLLALRDDLQIIELHGNVDTRLATLAGDDLEAIVIAMAGLERLGRAAEAGAVLDRMIPAGGQGTLAITAREGDAESIALAVALNDAETHRCLTAERALIEVLEADCHTPVGAHATTNGDAMTLAAFVGRVDGSSWLRDQLTVSGGVESAEALGREVGERLLASGAAEVLGR</sequence>
<evidence type="ECO:0000313" key="8">
    <source>
        <dbReference type="EMBL" id="CAB4341374.1"/>
    </source>
</evidence>
<dbReference type="NCBIfam" id="TIGR00212">
    <property type="entry name" value="hemC"/>
    <property type="match status" value="1"/>
</dbReference>
<evidence type="ECO:0000256" key="4">
    <source>
        <dbReference type="ARBA" id="ARBA00022679"/>
    </source>
</evidence>
<evidence type="ECO:0000256" key="2">
    <source>
        <dbReference type="ARBA" id="ARBA00005638"/>
    </source>
</evidence>
<dbReference type="Pfam" id="PF01379">
    <property type="entry name" value="Porphobil_deam"/>
    <property type="match status" value="1"/>
</dbReference>
<dbReference type="SUPFAM" id="SSF53850">
    <property type="entry name" value="Periplasmic binding protein-like II"/>
    <property type="match status" value="1"/>
</dbReference>
<feature type="domain" description="Porphobilinogen deaminase N-terminal" evidence="6">
    <location>
        <begin position="2"/>
        <end position="192"/>
    </location>
</feature>
<accession>A0A6J5ZFA4</accession>
<dbReference type="Pfam" id="PF03900">
    <property type="entry name" value="Porphobil_deamC"/>
    <property type="match status" value="1"/>
</dbReference>
<feature type="domain" description="Porphobilinogen deaminase C-terminal" evidence="7">
    <location>
        <begin position="208"/>
        <end position="278"/>
    </location>
</feature>
<organism evidence="8">
    <name type="scientific">freshwater metagenome</name>
    <dbReference type="NCBI Taxonomy" id="449393"/>
    <lineage>
        <taxon>unclassified sequences</taxon>
        <taxon>metagenomes</taxon>
        <taxon>ecological metagenomes</taxon>
    </lineage>
</organism>
<dbReference type="PIRSF" id="PIRSF001438">
    <property type="entry name" value="4pyrrol_synth_OHMeBilane_synth"/>
    <property type="match status" value="1"/>
</dbReference>
<evidence type="ECO:0000259" key="7">
    <source>
        <dbReference type="Pfam" id="PF03900"/>
    </source>
</evidence>
<evidence type="ECO:0000259" key="6">
    <source>
        <dbReference type="Pfam" id="PF01379"/>
    </source>
</evidence>
<dbReference type="InterPro" id="IPR000860">
    <property type="entry name" value="HemC"/>
</dbReference>
<gene>
    <name evidence="8" type="ORF">UFOPK3522_00623</name>
    <name evidence="9" type="ORF">UFOPK4175_00231</name>
</gene>
<evidence type="ECO:0000256" key="1">
    <source>
        <dbReference type="ARBA" id="ARBA00001916"/>
    </source>
</evidence>
<proteinExistence type="inferred from homology"/>
<dbReference type="PRINTS" id="PR00151">
    <property type="entry name" value="PORPHBDMNASE"/>
</dbReference>
<evidence type="ECO:0000256" key="5">
    <source>
        <dbReference type="ARBA" id="ARBA00023244"/>
    </source>
</evidence>
<dbReference type="InterPro" id="IPR022417">
    <property type="entry name" value="Porphobilin_deaminase_N"/>
</dbReference>
<dbReference type="SUPFAM" id="SSF54782">
    <property type="entry name" value="Porphobilinogen deaminase (hydroxymethylbilane synthase), C-terminal domain"/>
    <property type="match status" value="1"/>
</dbReference>
<dbReference type="PROSITE" id="PS00533">
    <property type="entry name" value="PORPHOBILINOGEN_DEAM"/>
    <property type="match status" value="1"/>
</dbReference>
<dbReference type="Gene3D" id="3.30.160.40">
    <property type="entry name" value="Porphobilinogen deaminase, C-terminal domain"/>
    <property type="match status" value="1"/>
</dbReference>
<dbReference type="InterPro" id="IPR022418">
    <property type="entry name" value="Porphobilinogen_deaminase_C"/>
</dbReference>
<dbReference type="PANTHER" id="PTHR11557">
    <property type="entry name" value="PORPHOBILINOGEN DEAMINASE"/>
    <property type="match status" value="1"/>
</dbReference>
<comment type="cofactor">
    <cofactor evidence="1">
        <name>dipyrromethane</name>
        <dbReference type="ChEBI" id="CHEBI:60342"/>
    </cofactor>
</comment>
<comment type="similarity">
    <text evidence="2">Belongs to the HMBS family.</text>
</comment>
<dbReference type="Gene3D" id="3.40.190.10">
    <property type="entry name" value="Periplasmic binding protein-like II"/>
    <property type="match status" value="2"/>
</dbReference>
<dbReference type="GO" id="GO:0005737">
    <property type="term" value="C:cytoplasm"/>
    <property type="evidence" value="ECO:0007669"/>
    <property type="project" value="TreeGrafter"/>
</dbReference>
<dbReference type="EMBL" id="CAFBPX010000023">
    <property type="protein sequence ID" value="CAB5030098.1"/>
    <property type="molecule type" value="Genomic_DNA"/>
</dbReference>
<dbReference type="InterPro" id="IPR022419">
    <property type="entry name" value="Porphobilin_deaminase_cofac_BS"/>
</dbReference>
<dbReference type="EC" id="2.5.1.61" evidence="3"/>
<dbReference type="GO" id="GO:0004418">
    <property type="term" value="F:hydroxymethylbilane synthase activity"/>
    <property type="evidence" value="ECO:0007669"/>
    <property type="project" value="UniProtKB-EC"/>
</dbReference>
<keyword evidence="5" id="KW-0627">Porphyrin biosynthesis</keyword>
<keyword evidence="4" id="KW-0808">Transferase</keyword>
<evidence type="ECO:0000313" key="9">
    <source>
        <dbReference type="EMBL" id="CAB5030098.1"/>
    </source>
</evidence>
<reference evidence="8" key="1">
    <citation type="submission" date="2020-05" db="EMBL/GenBank/DDBJ databases">
        <authorList>
            <person name="Chiriac C."/>
            <person name="Salcher M."/>
            <person name="Ghai R."/>
            <person name="Kavagutti S V."/>
        </authorList>
    </citation>
    <scope>NUCLEOTIDE SEQUENCE</scope>
</reference>
<dbReference type="GO" id="GO:0006783">
    <property type="term" value="P:heme biosynthetic process"/>
    <property type="evidence" value="ECO:0007669"/>
    <property type="project" value="TreeGrafter"/>
</dbReference>